<evidence type="ECO:0000313" key="2">
    <source>
        <dbReference type="EMBL" id="WFP24605.1"/>
    </source>
</evidence>
<feature type="compositionally biased region" description="Basic residues" evidence="1">
    <location>
        <begin position="230"/>
        <end position="243"/>
    </location>
</feature>
<accession>A0AAX3T620</accession>
<evidence type="ECO:0000313" key="3">
    <source>
        <dbReference type="Proteomes" id="UP001213504"/>
    </source>
</evidence>
<dbReference type="EMBL" id="CP121270">
    <property type="protein sequence ID" value="WFP24605.1"/>
    <property type="molecule type" value="Genomic_DNA"/>
</dbReference>
<feature type="compositionally biased region" description="Polar residues" evidence="1">
    <location>
        <begin position="87"/>
        <end position="111"/>
    </location>
</feature>
<proteinExistence type="predicted"/>
<dbReference type="Proteomes" id="UP001213504">
    <property type="component" value="Chromosome"/>
</dbReference>
<feature type="region of interest" description="Disordered" evidence="1">
    <location>
        <begin position="87"/>
        <end position="132"/>
    </location>
</feature>
<organism evidence="2 3">
    <name type="scientific">Gordonia hongkongensis</name>
    <dbReference type="NCBI Taxonomy" id="1701090"/>
    <lineage>
        <taxon>Bacteria</taxon>
        <taxon>Bacillati</taxon>
        <taxon>Actinomycetota</taxon>
        <taxon>Actinomycetes</taxon>
        <taxon>Mycobacteriales</taxon>
        <taxon>Gordoniaceae</taxon>
        <taxon>Gordonia</taxon>
    </lineage>
</organism>
<protein>
    <submittedName>
        <fullName evidence="2">Uncharacterized protein</fullName>
    </submittedName>
</protein>
<feature type="region of interest" description="Disordered" evidence="1">
    <location>
        <begin position="224"/>
        <end position="252"/>
    </location>
</feature>
<dbReference type="AlphaFoldDB" id="A0AAX3T620"/>
<feature type="region of interest" description="Disordered" evidence="1">
    <location>
        <begin position="266"/>
        <end position="326"/>
    </location>
</feature>
<name>A0AAX3T620_9ACTN</name>
<evidence type="ECO:0000256" key="1">
    <source>
        <dbReference type="SAM" id="MobiDB-lite"/>
    </source>
</evidence>
<reference evidence="2" key="1">
    <citation type="submission" date="2023-04" db="EMBL/GenBank/DDBJ databases">
        <title>Complete genome sequence of a phthalic acid esters degrading bacterial strain.</title>
        <authorList>
            <person name="Weng L."/>
            <person name="Jia Y."/>
            <person name="Ren L."/>
        </authorList>
    </citation>
    <scope>NUCLEOTIDE SEQUENCE</scope>
    <source>
        <strain evidence="2">RL-LY01</strain>
    </source>
</reference>
<sequence length="326" mass="35751">MANEVGLPVRAVVKLARRLGGKGVRDRSSLISPMVAGQIREKHSMKSSVALRTRRDDLARSAKSRQLSKAEQLEYRELVSVFGLPTASSMRPTSKKSGGGSTTMRAQNFSSEKAPREQQGSSKNAVSGPGTARPANSVAIATLAQELHLSADYIAMLAGRYGVGSDTEHPKVPADIAKVIRSAYGLRTTVAKRKRYQLLKRQLARKPGVGKSQEFGELKFMFEGKEKSKGPRTKPAAKAKPRSGQKPSAPPRRVCRLCRKEFYSTEPSHGCALDQRTPRLNDLPPIKPVKSKRQRRPSVLGPEYDISPRRSNIEVPNGHPGTGRRR</sequence>
<dbReference type="RefSeq" id="WP_165629451.1">
    <property type="nucleotide sequence ID" value="NZ_CP121270.1"/>
</dbReference>
<gene>
    <name evidence="2" type="ORF">P9A14_21170</name>
</gene>